<keyword evidence="1" id="KW-0732">Signal</keyword>
<evidence type="ECO:0000313" key="2">
    <source>
        <dbReference type="EMBL" id="KAF5392281.1"/>
    </source>
</evidence>
<sequence length="359" mass="39389">MMLITISLVLSLFQQSLASTAFCQNKDYESGALGDFPSQLYNAAPFHPVQLNYALPPAKCPSNDDIDGYFFLSPGSIDTLQEDTSIINADGTLVGSIPGLFMGMHKYNGTNHIATWTGTHEPVNNAYGSGYITLLDDTYSMVANFTTVNLGVGADIHEVEITSSSTAIMVAYLPRRTDLQAYGGPMNGYLADSIVQEVDIATGRLSFSWNALEHVDPSESYAAFGSTGNGSVEYPWDYFHINSVQKQPDGNYLISSRHCQAVYLIDPSGTIIWRMGGKKSDFVFPQGLEFSWQHHARIHNRSTLSLFNNGASEWQEDLPFAQGLLLKFDYSNTNKEVSAINARNPFSPSHRCSGDPSNS</sequence>
<dbReference type="InterPro" id="IPR053143">
    <property type="entry name" value="Arylsulfate_ST"/>
</dbReference>
<evidence type="ECO:0008006" key="4">
    <source>
        <dbReference type="Google" id="ProtNLM"/>
    </source>
</evidence>
<dbReference type="InterPro" id="IPR039535">
    <property type="entry name" value="ASST-like"/>
</dbReference>
<dbReference type="PANTHER" id="PTHR35340">
    <property type="entry name" value="PQQ ENZYME REPEAT PROTEIN-RELATED"/>
    <property type="match status" value="1"/>
</dbReference>
<dbReference type="SUPFAM" id="SSF50969">
    <property type="entry name" value="YVTN repeat-like/Quinoprotein amine dehydrogenase"/>
    <property type="match status" value="1"/>
</dbReference>
<organism evidence="2 3">
    <name type="scientific">Collybiopsis confluens</name>
    <dbReference type="NCBI Taxonomy" id="2823264"/>
    <lineage>
        <taxon>Eukaryota</taxon>
        <taxon>Fungi</taxon>
        <taxon>Dikarya</taxon>
        <taxon>Basidiomycota</taxon>
        <taxon>Agaricomycotina</taxon>
        <taxon>Agaricomycetes</taxon>
        <taxon>Agaricomycetidae</taxon>
        <taxon>Agaricales</taxon>
        <taxon>Marasmiineae</taxon>
        <taxon>Omphalotaceae</taxon>
        <taxon>Collybiopsis</taxon>
    </lineage>
</organism>
<reference evidence="2 3" key="1">
    <citation type="journal article" date="2020" name="ISME J.">
        <title>Uncovering the hidden diversity of litter-decomposition mechanisms in mushroom-forming fungi.</title>
        <authorList>
            <person name="Floudas D."/>
            <person name="Bentzer J."/>
            <person name="Ahren D."/>
            <person name="Johansson T."/>
            <person name="Persson P."/>
            <person name="Tunlid A."/>
        </authorList>
    </citation>
    <scope>NUCLEOTIDE SEQUENCE [LARGE SCALE GENOMIC DNA]</scope>
    <source>
        <strain evidence="2 3">CBS 406.79</strain>
    </source>
</reference>
<dbReference type="PANTHER" id="PTHR35340:SF5">
    <property type="entry name" value="ASST-DOMAIN-CONTAINING PROTEIN"/>
    <property type="match status" value="1"/>
</dbReference>
<accession>A0A8H5HZB3</accession>
<comment type="caution">
    <text evidence="2">The sequence shown here is derived from an EMBL/GenBank/DDBJ whole genome shotgun (WGS) entry which is preliminary data.</text>
</comment>
<evidence type="ECO:0000313" key="3">
    <source>
        <dbReference type="Proteomes" id="UP000518752"/>
    </source>
</evidence>
<evidence type="ECO:0000256" key="1">
    <source>
        <dbReference type="SAM" id="SignalP"/>
    </source>
</evidence>
<keyword evidence="3" id="KW-1185">Reference proteome</keyword>
<dbReference type="AlphaFoldDB" id="A0A8H5HZB3"/>
<dbReference type="Pfam" id="PF14269">
    <property type="entry name" value="Arylsulfotran_2"/>
    <property type="match status" value="1"/>
</dbReference>
<gene>
    <name evidence="2" type="ORF">D9757_001485</name>
</gene>
<dbReference type="Proteomes" id="UP000518752">
    <property type="component" value="Unassembled WGS sequence"/>
</dbReference>
<feature type="signal peptide" evidence="1">
    <location>
        <begin position="1"/>
        <end position="18"/>
    </location>
</feature>
<dbReference type="InterPro" id="IPR011044">
    <property type="entry name" value="Quino_amine_DH_bsu"/>
</dbReference>
<name>A0A8H5HZB3_9AGAR</name>
<proteinExistence type="predicted"/>
<protein>
    <recommendedName>
        <fullName evidence="4">ASST-domain-containing protein</fullName>
    </recommendedName>
</protein>
<dbReference type="EMBL" id="JAACJN010000006">
    <property type="protein sequence ID" value="KAF5392281.1"/>
    <property type="molecule type" value="Genomic_DNA"/>
</dbReference>
<feature type="chain" id="PRO_5034559207" description="ASST-domain-containing protein" evidence="1">
    <location>
        <begin position="19"/>
        <end position="359"/>
    </location>
</feature>
<dbReference type="OrthoDB" id="5427350at2759"/>